<evidence type="ECO:0000313" key="2">
    <source>
        <dbReference type="EMBL" id="MFD1599207.1"/>
    </source>
</evidence>
<dbReference type="InterPro" id="IPR055768">
    <property type="entry name" value="DUF7344"/>
</dbReference>
<evidence type="ECO:0000259" key="1">
    <source>
        <dbReference type="Pfam" id="PF24035"/>
    </source>
</evidence>
<proteinExistence type="predicted"/>
<sequence length="131" mass="14598">MSDEPYDGPGNPDDLPLYRENDIFHLLSQHRKRAVILALAMAPWSRVHLRQLAEVLSLLEADGERSTVSTRQVTNIRTNLKRSHLSALIDAGIVEWDVDEHEVLAPGPGFNSAVQTLYAGGYSLSHDPTER</sequence>
<dbReference type="AlphaFoldDB" id="A0ABD6CNE0"/>
<comment type="caution">
    <text evidence="2">The sequence shown here is derived from an EMBL/GenBank/DDBJ whole genome shotgun (WGS) entry which is preliminary data.</text>
</comment>
<dbReference type="Pfam" id="PF24035">
    <property type="entry name" value="DUF7344"/>
    <property type="match status" value="1"/>
</dbReference>
<dbReference type="RefSeq" id="WP_256422614.1">
    <property type="nucleotide sequence ID" value="NZ_JANHDI010000014.1"/>
</dbReference>
<evidence type="ECO:0000313" key="3">
    <source>
        <dbReference type="Proteomes" id="UP001597085"/>
    </source>
</evidence>
<gene>
    <name evidence="2" type="ORF">ACFSBX_09590</name>
</gene>
<protein>
    <recommendedName>
        <fullName evidence="1">DUF7344 domain-containing protein</fullName>
    </recommendedName>
</protein>
<dbReference type="EMBL" id="JBHUDK010000008">
    <property type="protein sequence ID" value="MFD1599207.1"/>
    <property type="molecule type" value="Genomic_DNA"/>
</dbReference>
<dbReference type="Proteomes" id="UP001597085">
    <property type="component" value="Unassembled WGS sequence"/>
</dbReference>
<name>A0ABD6CNE0_9EURY</name>
<organism evidence="2 3">
    <name type="scientific">Halobellus rarus</name>
    <dbReference type="NCBI Taxonomy" id="1126237"/>
    <lineage>
        <taxon>Archaea</taxon>
        <taxon>Methanobacteriati</taxon>
        <taxon>Methanobacteriota</taxon>
        <taxon>Stenosarchaea group</taxon>
        <taxon>Halobacteria</taxon>
        <taxon>Halobacteriales</taxon>
        <taxon>Haloferacaceae</taxon>
        <taxon>Halobellus</taxon>
    </lineage>
</organism>
<accession>A0ABD6CNE0</accession>
<feature type="domain" description="DUF7344" evidence="1">
    <location>
        <begin position="24"/>
        <end position="103"/>
    </location>
</feature>
<keyword evidence="3" id="KW-1185">Reference proteome</keyword>
<reference evidence="2 3" key="1">
    <citation type="journal article" date="2019" name="Int. J. Syst. Evol. Microbiol.">
        <title>The Global Catalogue of Microorganisms (GCM) 10K type strain sequencing project: providing services to taxonomists for standard genome sequencing and annotation.</title>
        <authorList>
            <consortium name="The Broad Institute Genomics Platform"/>
            <consortium name="The Broad Institute Genome Sequencing Center for Infectious Disease"/>
            <person name="Wu L."/>
            <person name="Ma J."/>
        </authorList>
    </citation>
    <scope>NUCLEOTIDE SEQUENCE [LARGE SCALE GENOMIC DNA]</scope>
    <source>
        <strain evidence="2 3">CGMCC 1.12121</strain>
    </source>
</reference>